<dbReference type="EMBL" id="SOZH01000002">
    <property type="protein sequence ID" value="TFF16986.1"/>
    <property type="molecule type" value="Genomic_DNA"/>
</dbReference>
<accession>A0A4Y8R815</accession>
<reference evidence="3 4" key="1">
    <citation type="submission" date="2019-03" db="EMBL/GenBank/DDBJ databases">
        <title>Cellulosimicrobium funkei JCM14302 Assembly.</title>
        <authorList>
            <person name="Dou T."/>
        </authorList>
    </citation>
    <scope>NUCLEOTIDE SEQUENCE [LARGE SCALE GENOMIC DNA]</scope>
    <source>
        <strain evidence="3 4">JCM 14302</strain>
    </source>
</reference>
<comment type="caution">
    <text evidence="3">The sequence shown here is derived from an EMBL/GenBank/DDBJ whole genome shotgun (WGS) entry which is preliminary data.</text>
</comment>
<sequence>MHEGNTSLVGCCKFWRANVIWTTQTGRFATIFYTEGTARVQVFPSRNTARRTAARALTCGVTATGLALGAALGLAACTPDPQPTSTPSSVVVQPGRPGEGATTVGPDDYAGAPDAGSWNQADAAFVTGMIEHHLQALEIAALAPDRAGSDAVRSFAERVTAAQGPEVHALASWLQARDLAVPEGAQDAGGTGPRAPDGAGHDHGAGAAGMLSDEQLAALEAASGPEFDRLFLEGMIQHHEGALAMVDVVLVEGEDLFANEMAAETAAGQGGEIDRMRDLLAQL</sequence>
<dbReference type="InterPro" id="IPR005183">
    <property type="entry name" value="DUF305_CopM-like"/>
</dbReference>
<evidence type="ECO:0000259" key="2">
    <source>
        <dbReference type="Pfam" id="PF03713"/>
    </source>
</evidence>
<dbReference type="PANTHER" id="PTHR36933:SF1">
    <property type="entry name" value="SLL0788 PROTEIN"/>
    <property type="match status" value="1"/>
</dbReference>
<gene>
    <name evidence="3" type="ORF">E1O70_02030</name>
</gene>
<proteinExistence type="predicted"/>
<dbReference type="Pfam" id="PF03713">
    <property type="entry name" value="DUF305"/>
    <property type="match status" value="1"/>
</dbReference>
<protein>
    <submittedName>
        <fullName evidence="3">DUF305 domain-containing protein</fullName>
    </submittedName>
</protein>
<dbReference type="InterPro" id="IPR012347">
    <property type="entry name" value="Ferritin-like"/>
</dbReference>
<name>A0A4Y8R815_9MICO</name>
<dbReference type="Gene3D" id="1.20.1260.10">
    <property type="match status" value="1"/>
</dbReference>
<feature type="region of interest" description="Disordered" evidence="1">
    <location>
        <begin position="80"/>
        <end position="103"/>
    </location>
</feature>
<dbReference type="AlphaFoldDB" id="A0A4Y8R815"/>
<keyword evidence="4" id="KW-1185">Reference proteome</keyword>
<feature type="region of interest" description="Disordered" evidence="1">
    <location>
        <begin position="183"/>
        <end position="207"/>
    </location>
</feature>
<dbReference type="Proteomes" id="UP000298003">
    <property type="component" value="Unassembled WGS sequence"/>
</dbReference>
<feature type="compositionally biased region" description="Low complexity" evidence="1">
    <location>
        <begin position="80"/>
        <end position="94"/>
    </location>
</feature>
<dbReference type="PANTHER" id="PTHR36933">
    <property type="entry name" value="SLL0788 PROTEIN"/>
    <property type="match status" value="1"/>
</dbReference>
<evidence type="ECO:0000256" key="1">
    <source>
        <dbReference type="SAM" id="MobiDB-lite"/>
    </source>
</evidence>
<evidence type="ECO:0000313" key="3">
    <source>
        <dbReference type="EMBL" id="TFF16986.1"/>
    </source>
</evidence>
<organism evidence="3 4">
    <name type="scientific">Cellulosimicrobium funkei</name>
    <dbReference type="NCBI Taxonomy" id="264251"/>
    <lineage>
        <taxon>Bacteria</taxon>
        <taxon>Bacillati</taxon>
        <taxon>Actinomycetota</taxon>
        <taxon>Actinomycetes</taxon>
        <taxon>Micrococcales</taxon>
        <taxon>Promicromonosporaceae</taxon>
        <taxon>Cellulosimicrobium</taxon>
    </lineage>
</organism>
<evidence type="ECO:0000313" key="4">
    <source>
        <dbReference type="Proteomes" id="UP000298003"/>
    </source>
</evidence>
<feature type="domain" description="DUF305" evidence="2">
    <location>
        <begin position="122"/>
        <end position="280"/>
    </location>
</feature>